<comment type="caution">
    <text evidence="1">The sequence shown here is derived from an EMBL/GenBank/DDBJ whole genome shotgun (WGS) entry which is preliminary data.</text>
</comment>
<evidence type="ECO:0000313" key="1">
    <source>
        <dbReference type="EMBL" id="MPN12239.1"/>
    </source>
</evidence>
<sequence>MGQGAALAAGSSMVAGKSHGFGAMLQPLHHRPAVAAPAPDQLRSFGQQLRNNVAGRVVGVLNQNFRKAGAKGPFTGRRHFLRHLLLKIGAPIDVFLLVCFFPSGDTAGAFNITGDK</sequence>
<name>A0A645FFW2_9ZZZZ</name>
<gene>
    <name evidence="1" type="ORF">SDC9_159551</name>
</gene>
<accession>A0A645FFW2</accession>
<organism evidence="1">
    <name type="scientific">bioreactor metagenome</name>
    <dbReference type="NCBI Taxonomy" id="1076179"/>
    <lineage>
        <taxon>unclassified sequences</taxon>
        <taxon>metagenomes</taxon>
        <taxon>ecological metagenomes</taxon>
    </lineage>
</organism>
<dbReference type="AlphaFoldDB" id="A0A645FFW2"/>
<reference evidence="1" key="1">
    <citation type="submission" date="2019-08" db="EMBL/GenBank/DDBJ databases">
        <authorList>
            <person name="Kucharzyk K."/>
            <person name="Murdoch R.W."/>
            <person name="Higgins S."/>
            <person name="Loffler F."/>
        </authorList>
    </citation>
    <scope>NUCLEOTIDE SEQUENCE</scope>
</reference>
<proteinExistence type="predicted"/>
<protein>
    <submittedName>
        <fullName evidence="1">Uncharacterized protein</fullName>
    </submittedName>
</protein>
<dbReference type="EMBL" id="VSSQ01058542">
    <property type="protein sequence ID" value="MPN12239.1"/>
    <property type="molecule type" value="Genomic_DNA"/>
</dbReference>